<evidence type="ECO:0000256" key="1">
    <source>
        <dbReference type="ARBA" id="ARBA00001946"/>
    </source>
</evidence>
<evidence type="ECO:0000313" key="5">
    <source>
        <dbReference type="Proteomes" id="UP000682111"/>
    </source>
</evidence>
<feature type="domain" description="Nudix hydrolase" evidence="3">
    <location>
        <begin position="3"/>
        <end position="139"/>
    </location>
</feature>
<evidence type="ECO:0000256" key="2">
    <source>
        <dbReference type="ARBA" id="ARBA00022801"/>
    </source>
</evidence>
<keyword evidence="5" id="KW-1185">Reference proteome</keyword>
<organism evidence="4 5">
    <name type="scientific">Robertmurraya siralis</name>
    <dbReference type="NCBI Taxonomy" id="77777"/>
    <lineage>
        <taxon>Bacteria</taxon>
        <taxon>Bacillati</taxon>
        <taxon>Bacillota</taxon>
        <taxon>Bacilli</taxon>
        <taxon>Bacillales</taxon>
        <taxon>Bacillaceae</taxon>
        <taxon>Robertmurraya</taxon>
    </lineage>
</organism>
<dbReference type="PROSITE" id="PS51462">
    <property type="entry name" value="NUDIX"/>
    <property type="match status" value="1"/>
</dbReference>
<name>A0A919WIW5_9BACI</name>
<dbReference type="Proteomes" id="UP000682111">
    <property type="component" value="Unassembled WGS sequence"/>
</dbReference>
<comment type="cofactor">
    <cofactor evidence="1">
        <name>Mg(2+)</name>
        <dbReference type="ChEBI" id="CHEBI:18420"/>
    </cofactor>
</comment>
<accession>A0A919WIW5</accession>
<dbReference type="Gene3D" id="3.90.79.10">
    <property type="entry name" value="Nucleoside Triphosphate Pyrophosphohydrolase"/>
    <property type="match status" value="1"/>
</dbReference>
<dbReference type="InterPro" id="IPR000086">
    <property type="entry name" value="NUDIX_hydrolase_dom"/>
</dbReference>
<evidence type="ECO:0000259" key="3">
    <source>
        <dbReference type="PROSITE" id="PS51462"/>
    </source>
</evidence>
<sequence>MASHIRVRACALIIENNSILLVEFNDHRGLHYNLPAGGVEANESVIEAVMREAKEEASIDVEVGPLALVYEYAPHLNNDKYGGVQSLQLMFDCKIINGTTPQLPANPDPNQTGVKWIKLNDLYSIELYPNIQEQIILYSKTKETITYIEEQKLERYVKIDD</sequence>
<dbReference type="SUPFAM" id="SSF55811">
    <property type="entry name" value="Nudix"/>
    <property type="match status" value="1"/>
</dbReference>
<dbReference type="RefSeq" id="WP_095309860.1">
    <property type="nucleotide sequence ID" value="NZ_BORC01000004.1"/>
</dbReference>
<dbReference type="InterPro" id="IPR015797">
    <property type="entry name" value="NUDIX_hydrolase-like_dom_sf"/>
</dbReference>
<dbReference type="EMBL" id="BORC01000004">
    <property type="protein sequence ID" value="GIN62863.1"/>
    <property type="molecule type" value="Genomic_DNA"/>
</dbReference>
<dbReference type="AlphaFoldDB" id="A0A919WIW5"/>
<dbReference type="PANTHER" id="PTHR43046:SF14">
    <property type="entry name" value="MUTT_NUDIX FAMILY PROTEIN"/>
    <property type="match status" value="1"/>
</dbReference>
<keyword evidence="2 4" id="KW-0378">Hydrolase</keyword>
<dbReference type="PANTHER" id="PTHR43046">
    <property type="entry name" value="GDP-MANNOSE MANNOSYL HYDROLASE"/>
    <property type="match status" value="1"/>
</dbReference>
<proteinExistence type="predicted"/>
<dbReference type="OrthoDB" id="65827at2"/>
<evidence type="ECO:0000313" key="4">
    <source>
        <dbReference type="EMBL" id="GIN62863.1"/>
    </source>
</evidence>
<dbReference type="GO" id="GO:0016787">
    <property type="term" value="F:hydrolase activity"/>
    <property type="evidence" value="ECO:0007669"/>
    <property type="project" value="UniProtKB-KW"/>
</dbReference>
<dbReference type="Pfam" id="PF00293">
    <property type="entry name" value="NUDIX"/>
    <property type="match status" value="1"/>
</dbReference>
<comment type="caution">
    <text evidence="4">The sequence shown here is derived from an EMBL/GenBank/DDBJ whole genome shotgun (WGS) entry which is preliminary data.</text>
</comment>
<gene>
    <name evidence="4" type="ORF">J27TS8_28560</name>
</gene>
<reference evidence="4" key="1">
    <citation type="submission" date="2021-03" db="EMBL/GenBank/DDBJ databases">
        <title>Antimicrobial resistance genes in bacteria isolated from Japanese honey, and their potential for conferring macrolide and lincosamide resistance in the American foulbrood pathogen Paenibacillus larvae.</title>
        <authorList>
            <person name="Okamoto M."/>
            <person name="Kumagai M."/>
            <person name="Kanamori H."/>
            <person name="Takamatsu D."/>
        </authorList>
    </citation>
    <scope>NUCLEOTIDE SEQUENCE</scope>
    <source>
        <strain evidence="4">J27TS8</strain>
    </source>
</reference>
<protein>
    <submittedName>
        <fullName evidence="4">NUDIX hydrolase</fullName>
    </submittedName>
</protein>
<dbReference type="CDD" id="cd18880">
    <property type="entry name" value="NUDIX_ADPRase"/>
    <property type="match status" value="1"/>
</dbReference>